<comment type="catalytic activity">
    <reaction evidence="1">
        <text>ATP + protein L-histidine = ADP + protein N-phospho-L-histidine.</text>
        <dbReference type="EC" id="2.7.13.3"/>
    </reaction>
</comment>
<dbReference type="PANTHER" id="PTHR45436:SF5">
    <property type="entry name" value="SENSOR HISTIDINE KINASE TRCS"/>
    <property type="match status" value="1"/>
</dbReference>
<evidence type="ECO:0000313" key="13">
    <source>
        <dbReference type="EMBL" id="PPK68285.1"/>
    </source>
</evidence>
<comment type="subcellular location">
    <subcellularLocation>
        <location evidence="2">Membrane</location>
    </subcellularLocation>
</comment>
<dbReference type="InterPro" id="IPR005467">
    <property type="entry name" value="His_kinase_dom"/>
</dbReference>
<protein>
    <recommendedName>
        <fullName evidence="3">histidine kinase</fullName>
        <ecNumber evidence="3">2.7.13.3</ecNumber>
    </recommendedName>
</protein>
<evidence type="ECO:0000256" key="4">
    <source>
        <dbReference type="ARBA" id="ARBA00022553"/>
    </source>
</evidence>
<keyword evidence="8" id="KW-1133">Transmembrane helix</keyword>
<dbReference type="PRINTS" id="PR00344">
    <property type="entry name" value="BCTRLSENSOR"/>
</dbReference>
<dbReference type="InterPro" id="IPR036890">
    <property type="entry name" value="HATPase_C_sf"/>
</dbReference>
<dbReference type="Pfam" id="PF00672">
    <property type="entry name" value="HAMP"/>
    <property type="match status" value="1"/>
</dbReference>
<dbReference type="RefSeq" id="WP_245931217.1">
    <property type="nucleotide sequence ID" value="NZ_CP154825.1"/>
</dbReference>
<keyword evidence="9" id="KW-0902">Two-component regulatory system</keyword>
<evidence type="ECO:0000256" key="7">
    <source>
        <dbReference type="ARBA" id="ARBA00022777"/>
    </source>
</evidence>
<sequence length="282" mass="30186">MTPLSLRARLTVTNAAMVVVGVLLGRATFGQFRDGYTSLVGECLYYGCDQLNTLQNVLWVLEMVALPVAAVGLARYAATRSLAPLRAMAWTVRQLGPQNLGQRIRRGGTRDDLRALADAVDGMLDRMVISFESQRRFASNASHELRTPLAVQGVALRRDVVARTVAGDPVLLERLIGNLLHNAIKYNAPGGWVEVVVAGHPVLSVRNSGQVVPAEAVSSLFEPFRRLTGDRVNHRDGAGLGLSIVRSIVAAHDGGVSAEPGTQGGLRVDVTLPSAEVTGHTR</sequence>
<feature type="domain" description="Histidine kinase" evidence="11">
    <location>
        <begin position="165"/>
        <end position="276"/>
    </location>
</feature>
<dbReference type="GO" id="GO:0000155">
    <property type="term" value="F:phosphorelay sensor kinase activity"/>
    <property type="evidence" value="ECO:0007669"/>
    <property type="project" value="InterPro"/>
</dbReference>
<keyword evidence="5" id="KW-0808">Transferase</keyword>
<keyword evidence="14" id="KW-1185">Reference proteome</keyword>
<keyword evidence="4" id="KW-0597">Phosphoprotein</keyword>
<evidence type="ECO:0000313" key="14">
    <source>
        <dbReference type="Proteomes" id="UP000239203"/>
    </source>
</evidence>
<evidence type="ECO:0000259" key="12">
    <source>
        <dbReference type="PROSITE" id="PS50885"/>
    </source>
</evidence>
<evidence type="ECO:0000256" key="9">
    <source>
        <dbReference type="ARBA" id="ARBA00023012"/>
    </source>
</evidence>
<keyword evidence="10" id="KW-0472">Membrane</keyword>
<reference evidence="13 14" key="1">
    <citation type="submission" date="2018-02" db="EMBL/GenBank/DDBJ databases">
        <title>Genomic Encyclopedia of Archaeal and Bacterial Type Strains, Phase II (KMG-II): from individual species to whole genera.</title>
        <authorList>
            <person name="Goeker M."/>
        </authorList>
    </citation>
    <scope>NUCLEOTIDE SEQUENCE [LARGE SCALE GENOMIC DNA]</scope>
    <source>
        <strain evidence="13 14">YU 961-1</strain>
    </source>
</reference>
<evidence type="ECO:0000256" key="3">
    <source>
        <dbReference type="ARBA" id="ARBA00012438"/>
    </source>
</evidence>
<dbReference type="Gene3D" id="3.30.565.10">
    <property type="entry name" value="Histidine kinase-like ATPase, C-terminal domain"/>
    <property type="match status" value="1"/>
</dbReference>
<evidence type="ECO:0000256" key="6">
    <source>
        <dbReference type="ARBA" id="ARBA00022692"/>
    </source>
</evidence>
<dbReference type="PROSITE" id="PS50109">
    <property type="entry name" value="HIS_KIN"/>
    <property type="match status" value="1"/>
</dbReference>
<dbReference type="InterPro" id="IPR004358">
    <property type="entry name" value="Sig_transdc_His_kin-like_C"/>
</dbReference>
<dbReference type="Proteomes" id="UP000239203">
    <property type="component" value="Unassembled WGS sequence"/>
</dbReference>
<proteinExistence type="predicted"/>
<dbReference type="CDD" id="cd00082">
    <property type="entry name" value="HisKA"/>
    <property type="match status" value="1"/>
</dbReference>
<dbReference type="SUPFAM" id="SSF55874">
    <property type="entry name" value="ATPase domain of HSP90 chaperone/DNA topoisomerase II/histidine kinase"/>
    <property type="match status" value="1"/>
</dbReference>
<dbReference type="PANTHER" id="PTHR45436">
    <property type="entry name" value="SENSOR HISTIDINE KINASE YKOH"/>
    <property type="match status" value="1"/>
</dbReference>
<gene>
    <name evidence="13" type="ORF">CLV40_1058</name>
</gene>
<dbReference type="Pfam" id="PF02518">
    <property type="entry name" value="HATPase_c"/>
    <property type="match status" value="1"/>
</dbReference>
<dbReference type="Gene3D" id="6.10.340.10">
    <property type="match status" value="1"/>
</dbReference>
<dbReference type="InterPro" id="IPR003661">
    <property type="entry name" value="HisK_dim/P_dom"/>
</dbReference>
<evidence type="ECO:0000256" key="2">
    <source>
        <dbReference type="ARBA" id="ARBA00004370"/>
    </source>
</evidence>
<comment type="caution">
    <text evidence="13">The sequence shown here is derived from an EMBL/GenBank/DDBJ whole genome shotgun (WGS) entry which is preliminary data.</text>
</comment>
<evidence type="ECO:0000256" key="1">
    <source>
        <dbReference type="ARBA" id="ARBA00000085"/>
    </source>
</evidence>
<evidence type="ECO:0000256" key="10">
    <source>
        <dbReference type="ARBA" id="ARBA00023136"/>
    </source>
</evidence>
<organism evidence="13 14">
    <name type="scientific">Actinokineospora auranticolor</name>
    <dbReference type="NCBI Taxonomy" id="155976"/>
    <lineage>
        <taxon>Bacteria</taxon>
        <taxon>Bacillati</taxon>
        <taxon>Actinomycetota</taxon>
        <taxon>Actinomycetes</taxon>
        <taxon>Pseudonocardiales</taxon>
        <taxon>Pseudonocardiaceae</taxon>
        <taxon>Actinokineospora</taxon>
    </lineage>
</organism>
<evidence type="ECO:0000256" key="8">
    <source>
        <dbReference type="ARBA" id="ARBA00022989"/>
    </source>
</evidence>
<dbReference type="AlphaFoldDB" id="A0A2S6GSQ8"/>
<dbReference type="InterPro" id="IPR003660">
    <property type="entry name" value="HAMP_dom"/>
</dbReference>
<feature type="domain" description="HAMP" evidence="12">
    <location>
        <begin position="79"/>
        <end position="132"/>
    </location>
</feature>
<dbReference type="EC" id="2.7.13.3" evidence="3"/>
<dbReference type="PROSITE" id="PS50885">
    <property type="entry name" value="HAMP"/>
    <property type="match status" value="1"/>
</dbReference>
<dbReference type="SMART" id="SM00304">
    <property type="entry name" value="HAMP"/>
    <property type="match status" value="1"/>
</dbReference>
<dbReference type="InterPro" id="IPR050428">
    <property type="entry name" value="TCS_sensor_his_kinase"/>
</dbReference>
<dbReference type="SMART" id="SM00387">
    <property type="entry name" value="HATPase_c"/>
    <property type="match status" value="1"/>
</dbReference>
<evidence type="ECO:0000256" key="5">
    <source>
        <dbReference type="ARBA" id="ARBA00022679"/>
    </source>
</evidence>
<keyword evidence="7" id="KW-0418">Kinase</keyword>
<dbReference type="InterPro" id="IPR003594">
    <property type="entry name" value="HATPase_dom"/>
</dbReference>
<dbReference type="GO" id="GO:0016020">
    <property type="term" value="C:membrane"/>
    <property type="evidence" value="ECO:0007669"/>
    <property type="project" value="UniProtKB-SubCell"/>
</dbReference>
<accession>A0A2S6GSQ8</accession>
<dbReference type="EMBL" id="PTIX01000005">
    <property type="protein sequence ID" value="PPK68285.1"/>
    <property type="molecule type" value="Genomic_DNA"/>
</dbReference>
<evidence type="ECO:0000259" key="11">
    <source>
        <dbReference type="PROSITE" id="PS50109"/>
    </source>
</evidence>
<keyword evidence="6" id="KW-0812">Transmembrane</keyword>
<name>A0A2S6GSQ8_9PSEU</name>